<dbReference type="Proteomes" id="UP001164250">
    <property type="component" value="Chromosome 9"/>
</dbReference>
<proteinExistence type="predicted"/>
<keyword evidence="2" id="KW-1185">Reference proteome</keyword>
<dbReference type="EMBL" id="CM047905">
    <property type="protein sequence ID" value="KAJ0088681.1"/>
    <property type="molecule type" value="Genomic_DNA"/>
</dbReference>
<protein>
    <submittedName>
        <fullName evidence="1">Uncharacterized protein</fullName>
    </submittedName>
</protein>
<evidence type="ECO:0000313" key="1">
    <source>
        <dbReference type="EMBL" id="KAJ0088681.1"/>
    </source>
</evidence>
<organism evidence="1 2">
    <name type="scientific">Pistacia atlantica</name>
    <dbReference type="NCBI Taxonomy" id="434234"/>
    <lineage>
        <taxon>Eukaryota</taxon>
        <taxon>Viridiplantae</taxon>
        <taxon>Streptophyta</taxon>
        <taxon>Embryophyta</taxon>
        <taxon>Tracheophyta</taxon>
        <taxon>Spermatophyta</taxon>
        <taxon>Magnoliopsida</taxon>
        <taxon>eudicotyledons</taxon>
        <taxon>Gunneridae</taxon>
        <taxon>Pentapetalae</taxon>
        <taxon>rosids</taxon>
        <taxon>malvids</taxon>
        <taxon>Sapindales</taxon>
        <taxon>Anacardiaceae</taxon>
        <taxon>Pistacia</taxon>
    </lineage>
</organism>
<gene>
    <name evidence="1" type="ORF">Patl1_32783</name>
</gene>
<accession>A0ACC1APT8</accession>
<reference evidence="2" key="1">
    <citation type="journal article" date="2023" name="G3 (Bethesda)">
        <title>Genome assembly and association tests identify interacting loci associated with vigor, precocity, and sex in interspecific pistachio rootstocks.</title>
        <authorList>
            <person name="Palmer W."/>
            <person name="Jacygrad E."/>
            <person name="Sagayaradj S."/>
            <person name="Cavanaugh K."/>
            <person name="Han R."/>
            <person name="Bertier L."/>
            <person name="Beede B."/>
            <person name="Kafkas S."/>
            <person name="Golino D."/>
            <person name="Preece J."/>
            <person name="Michelmore R."/>
        </authorList>
    </citation>
    <scope>NUCLEOTIDE SEQUENCE [LARGE SCALE GENOMIC DNA]</scope>
</reference>
<comment type="caution">
    <text evidence="1">The sequence shown here is derived from an EMBL/GenBank/DDBJ whole genome shotgun (WGS) entry which is preliminary data.</text>
</comment>
<name>A0ACC1APT8_9ROSI</name>
<sequence length="567" mass="62854">MGNTCVGPNLSGNGFLQSVTAAVWRNRPPEDRLPPPSKNEPKNQPTDQSVKSSKQNTDNNSATATTQKAPIQSTAPSPVKIKNDAPKPQPQVPEQKPTPPADKVGLADDPDKAKKPPHTKKVSSAALQMESVLGRKTGNLKEIYSLGRKLGQGQFGTTFLCIEKATGNEYACKSIAKRKLTTEEDVEDVRREIRIMHHMAGHPNVIQIVGAYEDAVAVHVVMELCAGGELFDRIIQRGHYTEKKAAELTRIIVGVVEACHSLGVMHRDLKPENFLFISHEEDSPLKTIDFGLSVFFRPGETLNDVVGSPYYVAPEVLRKNYGPACDVWSAGVIIYILLCGVPPFWDDGAKDLVRRMLVRDPKKRLTAHEVLSHPWVQVHGVAPDKPLDSAVLSRLKQFSAMNKLKKIAIRVIAESLSEEEIAGLKEMFKMIDTDNSGHITLEELKKGLEKVGANLKDAEIINLMEAADIDNSGTMDYKEFIAAMLHLNKIQKEDHLYAAFSYFDKDGSGYITLDELQQACQQFGLDNTQLEEIIREVDQDNDGRIDYSEFADMMQDTGLGKMILKKT</sequence>
<evidence type="ECO:0000313" key="2">
    <source>
        <dbReference type="Proteomes" id="UP001164250"/>
    </source>
</evidence>